<dbReference type="PANTHER" id="PTHR31111">
    <property type="entry name" value="BNAA05G37150D PROTEIN-RELATED"/>
    <property type="match status" value="1"/>
</dbReference>
<name>D7LEC6_ARALL</name>
<proteinExistence type="predicted"/>
<dbReference type="EMBL" id="GL348716">
    <property type="protein sequence ID" value="EFH55619.1"/>
    <property type="molecule type" value="Genomic_DNA"/>
</dbReference>
<feature type="domain" description="F-box associated beta-propeller type 3" evidence="1">
    <location>
        <begin position="5"/>
        <end position="61"/>
    </location>
</feature>
<protein>
    <recommendedName>
        <fullName evidence="1">F-box associated beta-propeller type 3 domain-containing protein</fullName>
    </recommendedName>
</protein>
<dbReference type="Pfam" id="PF08268">
    <property type="entry name" value="FBA_3"/>
    <property type="match status" value="1"/>
</dbReference>
<dbReference type="InterPro" id="IPR013187">
    <property type="entry name" value="F-box-assoc_dom_typ3"/>
</dbReference>
<evidence type="ECO:0000313" key="2">
    <source>
        <dbReference type="EMBL" id="EFH55619.1"/>
    </source>
</evidence>
<dbReference type="AlphaFoldDB" id="D7LEC6"/>
<dbReference type="Gramene" id="scaffold_401750.1">
    <property type="protein sequence ID" value="scaffold_401750.1"/>
    <property type="gene ID" value="scaffold_401750.1"/>
</dbReference>
<dbReference type="HOGENOM" id="CLU_2815869_0_0_1"/>
<gene>
    <name evidence="2" type="ORF">ARALYDRAFT_902249</name>
</gene>
<evidence type="ECO:0000259" key="1">
    <source>
        <dbReference type="Pfam" id="PF08268"/>
    </source>
</evidence>
<reference evidence="3" key="1">
    <citation type="journal article" date="2011" name="Nat. Genet.">
        <title>The Arabidopsis lyrata genome sequence and the basis of rapid genome size change.</title>
        <authorList>
            <person name="Hu T.T."/>
            <person name="Pattyn P."/>
            <person name="Bakker E.G."/>
            <person name="Cao J."/>
            <person name="Cheng J.-F."/>
            <person name="Clark R.M."/>
            <person name="Fahlgren N."/>
            <person name="Fawcett J.A."/>
            <person name="Grimwood J."/>
            <person name="Gundlach H."/>
            <person name="Haberer G."/>
            <person name="Hollister J.D."/>
            <person name="Ossowski S."/>
            <person name="Ottilar R.P."/>
            <person name="Salamov A.A."/>
            <person name="Schneeberger K."/>
            <person name="Spannagl M."/>
            <person name="Wang X."/>
            <person name="Yang L."/>
            <person name="Nasrallah M.E."/>
            <person name="Bergelson J."/>
            <person name="Carrington J.C."/>
            <person name="Gaut B.S."/>
            <person name="Schmutz J."/>
            <person name="Mayer K.F.X."/>
            <person name="Van de Peer Y."/>
            <person name="Grigoriev I.V."/>
            <person name="Nordborg M."/>
            <person name="Weigel D."/>
            <person name="Guo Y.-L."/>
        </authorList>
    </citation>
    <scope>NUCLEOTIDE SEQUENCE [LARGE SCALE GENOMIC DNA]</scope>
    <source>
        <strain evidence="3">cv. MN47</strain>
    </source>
</reference>
<dbReference type="InterPro" id="IPR017451">
    <property type="entry name" value="F-box-assoc_interact_dom"/>
</dbReference>
<dbReference type="Proteomes" id="UP000008694">
    <property type="component" value="Unassembled WGS sequence"/>
</dbReference>
<accession>D7LEC6</accession>
<evidence type="ECO:0000313" key="3">
    <source>
        <dbReference type="Proteomes" id="UP000008694"/>
    </source>
</evidence>
<organism evidence="3">
    <name type="scientific">Arabidopsis lyrata subsp. lyrata</name>
    <name type="common">Lyre-leaved rock-cress</name>
    <dbReference type="NCBI Taxonomy" id="81972"/>
    <lineage>
        <taxon>Eukaryota</taxon>
        <taxon>Viridiplantae</taxon>
        <taxon>Streptophyta</taxon>
        <taxon>Embryophyta</taxon>
        <taxon>Tracheophyta</taxon>
        <taxon>Spermatophyta</taxon>
        <taxon>Magnoliopsida</taxon>
        <taxon>eudicotyledons</taxon>
        <taxon>Gunneridae</taxon>
        <taxon>Pentapetalae</taxon>
        <taxon>rosids</taxon>
        <taxon>malvids</taxon>
        <taxon>Brassicales</taxon>
        <taxon>Brassicaceae</taxon>
        <taxon>Camelineae</taxon>
        <taxon>Arabidopsis</taxon>
    </lineage>
</organism>
<dbReference type="PANTHER" id="PTHR31111:SF125">
    <property type="entry name" value="F-BOX PROTEIN CPR30-LIKE"/>
    <property type="match status" value="1"/>
</dbReference>
<keyword evidence="3" id="KW-1185">Reference proteome</keyword>
<dbReference type="NCBIfam" id="TIGR01640">
    <property type="entry name" value="F_box_assoc_1"/>
    <property type="match status" value="1"/>
</dbReference>
<sequence length="67" mass="7837">MNTMRRRKDQKSFFGYDPIEKQYKVLCMTLPSSGRHGGTSKEHQVLTLGTVMENGRMLRTPFSWTNR</sequence>